<dbReference type="Pfam" id="PF00756">
    <property type="entry name" value="Esterase"/>
    <property type="match status" value="1"/>
</dbReference>
<organism evidence="2 3">
    <name type="scientific">Lentzea waywayandensis</name>
    <dbReference type="NCBI Taxonomy" id="84724"/>
    <lineage>
        <taxon>Bacteria</taxon>
        <taxon>Bacillati</taxon>
        <taxon>Actinomycetota</taxon>
        <taxon>Actinomycetes</taxon>
        <taxon>Pseudonocardiales</taxon>
        <taxon>Pseudonocardiaceae</taxon>
        <taxon>Lentzea</taxon>
    </lineage>
</organism>
<gene>
    <name evidence="2" type="ORF">SAMN04488564_105235</name>
</gene>
<keyword evidence="1" id="KW-0812">Transmembrane</keyword>
<dbReference type="EMBL" id="FOYL01000005">
    <property type="protein sequence ID" value="SFR20452.1"/>
    <property type="molecule type" value="Genomic_DNA"/>
</dbReference>
<evidence type="ECO:0000313" key="3">
    <source>
        <dbReference type="Proteomes" id="UP000198583"/>
    </source>
</evidence>
<keyword evidence="1" id="KW-0472">Membrane</keyword>
<dbReference type="Gene3D" id="3.40.50.1820">
    <property type="entry name" value="alpha/beta hydrolase"/>
    <property type="match status" value="1"/>
</dbReference>
<dbReference type="AlphaFoldDB" id="A0A1I6ESH8"/>
<dbReference type="InterPro" id="IPR029058">
    <property type="entry name" value="AB_hydrolase_fold"/>
</dbReference>
<evidence type="ECO:0000256" key="1">
    <source>
        <dbReference type="SAM" id="Phobius"/>
    </source>
</evidence>
<proteinExistence type="predicted"/>
<accession>A0A1I6ESH8</accession>
<dbReference type="SUPFAM" id="SSF53474">
    <property type="entry name" value="alpha/beta-Hydrolases"/>
    <property type="match status" value="1"/>
</dbReference>
<keyword evidence="1" id="KW-1133">Transmembrane helix</keyword>
<feature type="transmembrane region" description="Helical" evidence="1">
    <location>
        <begin position="70"/>
        <end position="90"/>
    </location>
</feature>
<dbReference type="STRING" id="84724.SAMN04488564_105235"/>
<keyword evidence="3" id="KW-1185">Reference proteome</keyword>
<dbReference type="PANTHER" id="PTHR48098:SF1">
    <property type="entry name" value="DIACYLGLYCEROL ACYLTRANSFERASE_MYCOLYLTRANSFERASE AG85A"/>
    <property type="match status" value="1"/>
</dbReference>
<dbReference type="InterPro" id="IPR000801">
    <property type="entry name" value="Esterase-like"/>
</dbReference>
<dbReference type="PANTHER" id="PTHR48098">
    <property type="entry name" value="ENTEROCHELIN ESTERASE-RELATED"/>
    <property type="match status" value="1"/>
</dbReference>
<dbReference type="OrthoDB" id="3723842at2"/>
<dbReference type="InterPro" id="IPR050583">
    <property type="entry name" value="Mycobacterial_A85_antigen"/>
</dbReference>
<dbReference type="GO" id="GO:0016747">
    <property type="term" value="F:acyltransferase activity, transferring groups other than amino-acyl groups"/>
    <property type="evidence" value="ECO:0007669"/>
    <property type="project" value="TreeGrafter"/>
</dbReference>
<sequence length="430" mass="46727">MLSPLDLSLINGPIPKAATVAAALALTYLTIRKNRTWWVRVLPIVVLVCALLVTGLTLVINHVWKPWPEPMPIILMVWLGAALVALSLAVARLRPSRWYGRVFTIIAAVVVISGALTATNAYYGLYPTSRAALQVFNNPSVDLPDSVPVADVLDLPAGKKLADVWTGAGVPDKGTLSEVEIPGAMKTRPAWIYLPPAYAVKPRPRLPVLVLLAGQPGSPRDWYDAGRISDNMDEFARAHQGLAPIVVMPDSIGSLTANPLCLDSKLGQSETYLTRDVPKWVKERLTVDERREAWTVSGLSHGGTCSLQLAVRAPDVYGNFIDLSGQREPTLGTRAETVKAAFGGDEAAFVRVNPLDILAKQKFPQTSGVIVAGKDDGQYRPAGLEVFEACRKAGMDVQWKELPGGHDWNVWRPGLYGTLPWLAQRTGLVR</sequence>
<protein>
    <submittedName>
        <fullName evidence="2">Putative esterase</fullName>
    </submittedName>
</protein>
<feature type="transmembrane region" description="Helical" evidence="1">
    <location>
        <begin position="102"/>
        <end position="125"/>
    </location>
</feature>
<reference evidence="3" key="1">
    <citation type="submission" date="2016-10" db="EMBL/GenBank/DDBJ databases">
        <authorList>
            <person name="Varghese N."/>
            <person name="Submissions S."/>
        </authorList>
    </citation>
    <scope>NUCLEOTIDE SEQUENCE [LARGE SCALE GENOMIC DNA]</scope>
    <source>
        <strain evidence="3">DSM 44232</strain>
    </source>
</reference>
<dbReference type="RefSeq" id="WP_093596997.1">
    <property type="nucleotide sequence ID" value="NZ_FOYL01000005.1"/>
</dbReference>
<feature type="transmembrane region" description="Helical" evidence="1">
    <location>
        <begin position="12"/>
        <end position="29"/>
    </location>
</feature>
<evidence type="ECO:0000313" key="2">
    <source>
        <dbReference type="EMBL" id="SFR20452.1"/>
    </source>
</evidence>
<name>A0A1I6ESH8_9PSEU</name>
<feature type="transmembrane region" description="Helical" evidence="1">
    <location>
        <begin position="41"/>
        <end position="64"/>
    </location>
</feature>
<dbReference type="Proteomes" id="UP000198583">
    <property type="component" value="Unassembled WGS sequence"/>
</dbReference>